<evidence type="ECO:0000313" key="2">
    <source>
        <dbReference type="Proteomes" id="UP001066276"/>
    </source>
</evidence>
<evidence type="ECO:0000313" key="1">
    <source>
        <dbReference type="EMBL" id="KAJ1111062.1"/>
    </source>
</evidence>
<protein>
    <submittedName>
        <fullName evidence="1">Uncharacterized protein</fullName>
    </submittedName>
</protein>
<dbReference type="AlphaFoldDB" id="A0AAV7N913"/>
<comment type="caution">
    <text evidence="1">The sequence shown here is derived from an EMBL/GenBank/DDBJ whole genome shotgun (WGS) entry which is preliminary data.</text>
</comment>
<organism evidence="1 2">
    <name type="scientific">Pleurodeles waltl</name>
    <name type="common">Iberian ribbed newt</name>
    <dbReference type="NCBI Taxonomy" id="8319"/>
    <lineage>
        <taxon>Eukaryota</taxon>
        <taxon>Metazoa</taxon>
        <taxon>Chordata</taxon>
        <taxon>Craniata</taxon>
        <taxon>Vertebrata</taxon>
        <taxon>Euteleostomi</taxon>
        <taxon>Amphibia</taxon>
        <taxon>Batrachia</taxon>
        <taxon>Caudata</taxon>
        <taxon>Salamandroidea</taxon>
        <taxon>Salamandridae</taxon>
        <taxon>Pleurodelinae</taxon>
        <taxon>Pleurodeles</taxon>
    </lineage>
</organism>
<dbReference type="EMBL" id="JANPWB010000013">
    <property type="protein sequence ID" value="KAJ1111062.1"/>
    <property type="molecule type" value="Genomic_DNA"/>
</dbReference>
<keyword evidence="2" id="KW-1185">Reference proteome</keyword>
<dbReference type="Proteomes" id="UP001066276">
    <property type="component" value="Chromosome 9"/>
</dbReference>
<sequence>MGKAVTPFQPIQDGGRLHIAWKRPRKEDERRMLERANENVQRRSTCIPAISTNENPENRYLVTLSLDGAHQNISRTALQIPKKR</sequence>
<proteinExistence type="predicted"/>
<gene>
    <name evidence="1" type="ORF">NDU88_008400</name>
</gene>
<reference evidence="1" key="1">
    <citation type="journal article" date="2022" name="bioRxiv">
        <title>Sequencing and chromosome-scale assembly of the giantPleurodeles waltlgenome.</title>
        <authorList>
            <person name="Brown T."/>
            <person name="Elewa A."/>
            <person name="Iarovenko S."/>
            <person name="Subramanian E."/>
            <person name="Araus A.J."/>
            <person name="Petzold A."/>
            <person name="Susuki M."/>
            <person name="Suzuki K.-i.T."/>
            <person name="Hayashi T."/>
            <person name="Toyoda A."/>
            <person name="Oliveira C."/>
            <person name="Osipova E."/>
            <person name="Leigh N.D."/>
            <person name="Simon A."/>
            <person name="Yun M.H."/>
        </authorList>
    </citation>
    <scope>NUCLEOTIDE SEQUENCE</scope>
    <source>
        <strain evidence="1">20211129_DDA</strain>
        <tissue evidence="1">Liver</tissue>
    </source>
</reference>
<accession>A0AAV7N913</accession>
<name>A0AAV7N913_PLEWA</name>